<evidence type="ECO:0000313" key="1">
    <source>
        <dbReference type="EMBL" id="GAA2955335.1"/>
    </source>
</evidence>
<proteinExistence type="predicted"/>
<accession>A0ABN3XGU4</accession>
<dbReference type="EMBL" id="BAAAVA010000141">
    <property type="protein sequence ID" value="GAA2955335.1"/>
    <property type="molecule type" value="Genomic_DNA"/>
</dbReference>
<gene>
    <name evidence="1" type="ORF">GCM10010478_64260</name>
</gene>
<name>A0ABN3XGU4_9ACTN</name>
<sequence>MHQRLKVPTMALSRVVLTSGRSVDLTGLHLSATYANVLEGYPCKPLNDHAIAGLLRSAERFHPGAPVHLIPPPREYPDQFAGAFGPVEVLPAVTCVGSFRSEALDPGHDRALYRSRLTVVWFQPTSCIPAGYDAETELLDMDWERLAADEEL</sequence>
<dbReference type="Proteomes" id="UP001501423">
    <property type="component" value="Unassembled WGS sequence"/>
</dbReference>
<evidence type="ECO:0000313" key="2">
    <source>
        <dbReference type="Proteomes" id="UP001501423"/>
    </source>
</evidence>
<comment type="caution">
    <text evidence="1">The sequence shown here is derived from an EMBL/GenBank/DDBJ whole genome shotgun (WGS) entry which is preliminary data.</text>
</comment>
<protein>
    <submittedName>
        <fullName evidence="1">Uncharacterized protein</fullName>
    </submittedName>
</protein>
<keyword evidence="2" id="KW-1185">Reference proteome</keyword>
<organism evidence="1 2">
    <name type="scientific">Streptomyces erythrogriseus</name>
    <dbReference type="NCBI Taxonomy" id="284027"/>
    <lineage>
        <taxon>Bacteria</taxon>
        <taxon>Bacillati</taxon>
        <taxon>Actinomycetota</taxon>
        <taxon>Actinomycetes</taxon>
        <taxon>Kitasatosporales</taxon>
        <taxon>Streptomycetaceae</taxon>
        <taxon>Streptomyces</taxon>
        <taxon>Streptomyces griseoincarnatus group</taxon>
    </lineage>
</organism>
<reference evidence="1 2" key="1">
    <citation type="journal article" date="2019" name="Int. J. Syst. Evol. Microbiol.">
        <title>The Global Catalogue of Microorganisms (GCM) 10K type strain sequencing project: providing services to taxonomists for standard genome sequencing and annotation.</title>
        <authorList>
            <consortium name="The Broad Institute Genomics Platform"/>
            <consortium name="The Broad Institute Genome Sequencing Center for Infectious Disease"/>
            <person name="Wu L."/>
            <person name="Ma J."/>
        </authorList>
    </citation>
    <scope>NUCLEOTIDE SEQUENCE [LARGE SCALE GENOMIC DNA]</scope>
    <source>
        <strain evidence="1 2">JCM 9650</strain>
    </source>
</reference>